<sequence length="39" mass="4319">MAGLGFSLATLLAHASRKLYVEEDSRIGFKRFFQDAANS</sequence>
<protein>
    <submittedName>
        <fullName evidence="1">Uncharacterized protein</fullName>
    </submittedName>
</protein>
<proteinExistence type="predicted"/>
<reference evidence="1" key="1">
    <citation type="submission" date="2018-05" db="EMBL/GenBank/DDBJ databases">
        <authorList>
            <person name="Lanie J.A."/>
            <person name="Ng W.-L."/>
            <person name="Kazmierczak K.M."/>
            <person name="Andrzejewski T.M."/>
            <person name="Davidsen T.M."/>
            <person name="Wayne K.J."/>
            <person name="Tettelin H."/>
            <person name="Glass J.I."/>
            <person name="Rusch D."/>
            <person name="Podicherti R."/>
            <person name="Tsui H.-C.T."/>
            <person name="Winkler M.E."/>
        </authorList>
    </citation>
    <scope>NUCLEOTIDE SEQUENCE</scope>
</reference>
<gene>
    <name evidence="1" type="ORF">METZ01_LOCUS107389</name>
</gene>
<organism evidence="1">
    <name type="scientific">marine metagenome</name>
    <dbReference type="NCBI Taxonomy" id="408172"/>
    <lineage>
        <taxon>unclassified sequences</taxon>
        <taxon>metagenomes</taxon>
        <taxon>ecological metagenomes</taxon>
    </lineage>
</organism>
<name>A0A381WPW4_9ZZZZ</name>
<dbReference type="AlphaFoldDB" id="A0A381WPW4"/>
<accession>A0A381WPW4</accession>
<evidence type="ECO:0000313" key="1">
    <source>
        <dbReference type="EMBL" id="SVA54535.1"/>
    </source>
</evidence>
<dbReference type="EMBL" id="UINC01012494">
    <property type="protein sequence ID" value="SVA54535.1"/>
    <property type="molecule type" value="Genomic_DNA"/>
</dbReference>